<dbReference type="Proteomes" id="UP000319732">
    <property type="component" value="Unassembled WGS sequence"/>
</dbReference>
<gene>
    <name evidence="1" type="ORF">FKG94_25830</name>
</gene>
<accession>A0A545SQW1</accession>
<comment type="caution">
    <text evidence="1">The sequence shown here is derived from an EMBL/GenBank/DDBJ whole genome shotgun (WGS) entry which is preliminary data.</text>
</comment>
<protein>
    <submittedName>
        <fullName evidence="1">Uncharacterized protein</fullName>
    </submittedName>
</protein>
<evidence type="ECO:0000313" key="2">
    <source>
        <dbReference type="Proteomes" id="UP000319732"/>
    </source>
</evidence>
<name>A0A545SQW1_9GAMM</name>
<keyword evidence="2" id="KW-1185">Reference proteome</keyword>
<reference evidence="1 2" key="1">
    <citation type="submission" date="2019-06" db="EMBL/GenBank/DDBJ databases">
        <title>Whole genome sequence for Cellvibrionaceae sp. R142.</title>
        <authorList>
            <person name="Wang G."/>
        </authorList>
    </citation>
    <scope>NUCLEOTIDE SEQUENCE [LARGE SCALE GENOMIC DNA]</scope>
    <source>
        <strain evidence="1 2">R142</strain>
    </source>
</reference>
<dbReference type="AlphaFoldDB" id="A0A545SQW1"/>
<evidence type="ECO:0000313" key="1">
    <source>
        <dbReference type="EMBL" id="TQV67344.1"/>
    </source>
</evidence>
<proteinExistence type="predicted"/>
<sequence>MRVLLVKLSLLFSILVVFICSDAVARSIVSPSSFSKQDRVFIDQLRLCVKVAIRQGLTTSEEVSNHCRKEVDVLENAVTELPGIIISNALNIVVPD</sequence>
<dbReference type="EMBL" id="VHSG01000035">
    <property type="protein sequence ID" value="TQV67344.1"/>
    <property type="molecule type" value="Genomic_DNA"/>
</dbReference>
<organism evidence="1 2">
    <name type="scientific">Exilibacterium tricleocarpae</name>
    <dbReference type="NCBI Taxonomy" id="2591008"/>
    <lineage>
        <taxon>Bacteria</taxon>
        <taxon>Pseudomonadati</taxon>
        <taxon>Pseudomonadota</taxon>
        <taxon>Gammaproteobacteria</taxon>
        <taxon>Cellvibrionales</taxon>
        <taxon>Cellvibrionaceae</taxon>
        <taxon>Exilibacterium</taxon>
    </lineage>
</organism>